<sequence>MPPHEAKTRHAKPLARQKENLDLSRVDEWDISTAFSDCKSVTSRLCIEVVRAFRSVLRRVKSRKDLPRSLSHRLDKSCGSLTLWAAGYGVREGELDDALAKSRSLRRSIYELLVSIGKAVSEELIPRLELGDDASVDVSSLRATTADASAALSEDRRRRNRASPDAKDDSTSSSSSCFSSGEEMNGLEDTTEDIANAVRCLLDLDPLIKAPAADQIQPEEHDSPSVEISWSPHQLYSDRIAYRFPQAHGELVDRLARANLNRFQRTQIERRRNVLTEQEPEQCAVSSVVEVDQVSRTEGSTKFNDSGLGSSVRTASAYAETTMSYRQNESHSVRIPPLPAGAKLGVFFQCMACNRTVSIRSNSAWKKHLYLDLKPWVCHDISWDKSTPFDEEDESMEITKDNPLYRNATFDPVDLLHCPWEGQGSCNHKPTLYQENYNKYLAFHAKPFAWGISGCEELRFSSHEDLVIHDQKVHAMAAAGGDPFLGSPFQWSYENYERSLVGDEIDGRKDLRGHLHRALGDEETDLSTRYSAARSMYLPLSGDTPQASDNRIARTMTDAPSDAPTDTNLFGSYLSSDGSSDSDSFLSLDDHLRYLEPNEFSLLPQLPSPGDGPPPDDRPEAMSIAPVLNDGAAPPALPPPRHVPPVPSPVNEPMQGSEGVDANEEALFTQIGEAMGIPIGDDITLASAEAGSPRPRGK</sequence>
<organism evidence="3 4">
    <name type="scientific">Verticillium dahliae</name>
    <name type="common">Verticillium wilt</name>
    <dbReference type="NCBI Taxonomy" id="27337"/>
    <lineage>
        <taxon>Eukaryota</taxon>
        <taxon>Fungi</taxon>
        <taxon>Dikarya</taxon>
        <taxon>Ascomycota</taxon>
        <taxon>Pezizomycotina</taxon>
        <taxon>Sordariomycetes</taxon>
        <taxon>Hypocreomycetidae</taxon>
        <taxon>Glomerellales</taxon>
        <taxon>Plectosphaerellaceae</taxon>
        <taxon>Verticillium</taxon>
    </lineage>
</organism>
<reference evidence="3 4" key="1">
    <citation type="submission" date="2018-12" db="EMBL/GenBank/DDBJ databases">
        <title>Genome of Verticillium dahliae isolate Getta Getta.</title>
        <authorList>
            <person name="Gardiner D.M."/>
        </authorList>
    </citation>
    <scope>NUCLEOTIDE SEQUENCE [LARGE SCALE GENOMIC DNA]</scope>
    <source>
        <strain evidence="3 4">Getta Getta</strain>
    </source>
</reference>
<dbReference type="AlphaFoldDB" id="A0A444RTQ9"/>
<feature type="compositionally biased region" description="Low complexity" evidence="1">
    <location>
        <begin position="171"/>
        <end position="180"/>
    </location>
</feature>
<evidence type="ECO:0000256" key="1">
    <source>
        <dbReference type="SAM" id="MobiDB-lite"/>
    </source>
</evidence>
<feature type="region of interest" description="Disordered" evidence="1">
    <location>
        <begin position="147"/>
        <end position="186"/>
    </location>
</feature>
<dbReference type="EMBL" id="RSDZ01000081">
    <property type="protein sequence ID" value="RXG44533.1"/>
    <property type="molecule type" value="Genomic_DNA"/>
</dbReference>
<dbReference type="Pfam" id="PF26082">
    <property type="entry name" value="zf-C2H2_AcuF"/>
    <property type="match status" value="1"/>
</dbReference>
<dbReference type="InterPro" id="IPR058925">
    <property type="entry name" value="zf-C2H2_AcuF"/>
</dbReference>
<feature type="compositionally biased region" description="Low complexity" evidence="1">
    <location>
        <begin position="569"/>
        <end position="582"/>
    </location>
</feature>
<feature type="region of interest" description="Disordered" evidence="1">
    <location>
        <begin position="556"/>
        <end position="582"/>
    </location>
</feature>
<feature type="compositionally biased region" description="Pro residues" evidence="1">
    <location>
        <begin position="635"/>
        <end position="650"/>
    </location>
</feature>
<accession>A0A444RTQ9</accession>
<dbReference type="PANTHER" id="PTHR35391">
    <property type="entry name" value="C2H2-TYPE DOMAIN-CONTAINING PROTEIN-RELATED"/>
    <property type="match status" value="1"/>
</dbReference>
<feature type="domain" description="Oxidoreductase acuF-like C2H2 type zinc-finger" evidence="2">
    <location>
        <begin position="347"/>
        <end position="373"/>
    </location>
</feature>
<dbReference type="PANTHER" id="PTHR35391:SF5">
    <property type="entry name" value="DUF6590 DOMAIN-CONTAINING PROTEIN"/>
    <property type="match status" value="1"/>
</dbReference>
<evidence type="ECO:0000313" key="4">
    <source>
        <dbReference type="Proteomes" id="UP000288725"/>
    </source>
</evidence>
<proteinExistence type="predicted"/>
<feature type="compositionally biased region" description="Basic and acidic residues" evidence="1">
    <location>
        <begin position="153"/>
        <end position="170"/>
    </location>
</feature>
<protein>
    <recommendedName>
        <fullName evidence="2">Oxidoreductase acuF-like C2H2 type zinc-finger domain-containing protein</fullName>
    </recommendedName>
</protein>
<dbReference type="Proteomes" id="UP000288725">
    <property type="component" value="Chromosome 6"/>
</dbReference>
<feature type="region of interest" description="Disordered" evidence="1">
    <location>
        <begin position="600"/>
        <end position="660"/>
    </location>
</feature>
<evidence type="ECO:0000313" key="3">
    <source>
        <dbReference type="EMBL" id="RXG44533.1"/>
    </source>
</evidence>
<name>A0A444RTQ9_VERDA</name>
<comment type="caution">
    <text evidence="3">The sequence shown here is derived from an EMBL/GenBank/DDBJ whole genome shotgun (WGS) entry which is preliminary data.</text>
</comment>
<gene>
    <name evidence="3" type="ORF">VDGE_03437</name>
</gene>
<evidence type="ECO:0000259" key="2">
    <source>
        <dbReference type="Pfam" id="PF26082"/>
    </source>
</evidence>